<dbReference type="EMBL" id="HG992337">
    <property type="protein sequence ID" value="CAE6794008.1"/>
    <property type="molecule type" value="Genomic_DNA"/>
</dbReference>
<evidence type="ECO:0000313" key="2">
    <source>
        <dbReference type="EMBL" id="CAE6794008.1"/>
    </source>
</evidence>
<evidence type="ECO:0000313" key="3">
    <source>
        <dbReference type="Proteomes" id="UP000835242"/>
    </source>
</evidence>
<sequence length="105" mass="11135">MSSKRKRQQMSATYCRAYLVTLGLLLAGGGAAFAVLAWGSVSTSAIGVALLICVMGVALLMFGFLGPSRQMESWAEAASGHEVALVLMALAYPVYLLMAPMYARK</sequence>
<evidence type="ECO:0000256" key="1">
    <source>
        <dbReference type="SAM" id="Phobius"/>
    </source>
</evidence>
<dbReference type="Proteomes" id="UP000835242">
    <property type="component" value="Chromosome"/>
</dbReference>
<reference evidence="2 3" key="1">
    <citation type="submission" date="2021-02" db="EMBL/GenBank/DDBJ databases">
        <authorList>
            <person name="Pothier F. J."/>
        </authorList>
    </citation>
    <scope>NUCLEOTIDE SEQUENCE [LARGE SCALE GENOMIC DNA]</scope>
    <source>
        <strain evidence="2 3">1314c</strain>
    </source>
</reference>
<accession>A0AAU9HWL2</accession>
<evidence type="ECO:0008006" key="4">
    <source>
        <dbReference type="Google" id="ProtNLM"/>
    </source>
</evidence>
<feature type="transmembrane region" description="Helical" evidence="1">
    <location>
        <begin position="83"/>
        <end position="103"/>
    </location>
</feature>
<feature type="transmembrane region" description="Helical" evidence="1">
    <location>
        <begin position="44"/>
        <end position="62"/>
    </location>
</feature>
<proteinExistence type="predicted"/>
<dbReference type="EMBL" id="HG992337">
    <property type="protein sequence ID" value="CAE6793969.1"/>
    <property type="molecule type" value="Genomic_DNA"/>
</dbReference>
<keyword evidence="1" id="KW-0472">Membrane</keyword>
<dbReference type="AlphaFoldDB" id="A0AAU9HWL2"/>
<keyword evidence="1" id="KW-0812">Transmembrane</keyword>
<dbReference type="RefSeq" id="WP_167705662.1">
    <property type="nucleotide sequence ID" value="NZ_HG992337.1"/>
</dbReference>
<protein>
    <recommendedName>
        <fullName evidence="4">Transmembrane protein</fullName>
    </recommendedName>
</protein>
<organism evidence="2 3">
    <name type="scientific">Xanthomonas arboricola</name>
    <dbReference type="NCBI Taxonomy" id="56448"/>
    <lineage>
        <taxon>Bacteria</taxon>
        <taxon>Pseudomonadati</taxon>
        <taxon>Pseudomonadota</taxon>
        <taxon>Gammaproteobacteria</taxon>
        <taxon>Lysobacterales</taxon>
        <taxon>Lysobacteraceae</taxon>
        <taxon>Xanthomonas</taxon>
    </lineage>
</organism>
<gene>
    <name evidence="2" type="ORF">XA1314C_26970</name>
</gene>
<keyword evidence="1" id="KW-1133">Transmembrane helix</keyword>
<name>A0AAU9HWL2_9XANT</name>